<dbReference type="GeneID" id="91089397"/>
<sequence>MSVQTPIPPLDPVVSPPPSAPLFFSYPPRTQLLLHSALGFSEFFSAIVPPAYLISTLFFRRRPFSVRGLMVNSMGGVVSGSVAGASWGYVRGLKESDAEVRARLETLASDGAQVRRNDYATIGAVLTSLLAPAMFLRRAPLYVLVLGGASMGLGAGATSFMFERLTKGNTNAN</sequence>
<keyword evidence="2" id="KW-1185">Reference proteome</keyword>
<dbReference type="Proteomes" id="UP000094043">
    <property type="component" value="Chromosome 6"/>
</dbReference>
<reference evidence="1" key="2">
    <citation type="journal article" date="2022" name="Elife">
        <title>Obligate sexual reproduction of a homothallic fungus closely related to the Cryptococcus pathogenic species complex.</title>
        <authorList>
            <person name="Passer A.R."/>
            <person name="Clancey S.A."/>
            <person name="Shea T."/>
            <person name="David-Palma M."/>
            <person name="Averette A.F."/>
            <person name="Boekhout T."/>
            <person name="Porcel B.M."/>
            <person name="Nowrousian M."/>
            <person name="Cuomo C.A."/>
            <person name="Sun S."/>
            <person name="Heitman J."/>
            <person name="Coelho M.A."/>
        </authorList>
    </citation>
    <scope>NUCLEOTIDE SEQUENCE</scope>
    <source>
        <strain evidence="1">CBS 7841</strain>
    </source>
</reference>
<evidence type="ECO:0000313" key="2">
    <source>
        <dbReference type="Proteomes" id="UP000094043"/>
    </source>
</evidence>
<dbReference type="KEGG" id="cdep:91089397"/>
<reference evidence="1" key="1">
    <citation type="submission" date="2016-06" db="EMBL/GenBank/DDBJ databases">
        <authorList>
            <person name="Cuomo C."/>
            <person name="Litvintseva A."/>
            <person name="Heitman J."/>
            <person name="Chen Y."/>
            <person name="Sun S."/>
            <person name="Springer D."/>
            <person name="Dromer F."/>
            <person name="Young S."/>
            <person name="Zeng Q."/>
            <person name="Chapman S."/>
            <person name="Gujja S."/>
            <person name="Saif S."/>
            <person name="Birren B."/>
        </authorList>
    </citation>
    <scope>NUCLEOTIDE SEQUENCE</scope>
    <source>
        <strain evidence="1">CBS 7841</strain>
    </source>
</reference>
<dbReference type="VEuPathDB" id="FungiDB:L203_05886"/>
<dbReference type="AlphaFoldDB" id="A0A1E3HVF0"/>
<dbReference type="OrthoDB" id="2524788at2759"/>
<dbReference type="RefSeq" id="XP_066070658.1">
    <property type="nucleotide sequence ID" value="XM_066214561.1"/>
</dbReference>
<protein>
    <submittedName>
        <fullName evidence="1">Uncharacterized protein</fullName>
    </submittedName>
</protein>
<name>A0A1E3HVF0_9TREE</name>
<evidence type="ECO:0000313" key="1">
    <source>
        <dbReference type="EMBL" id="WVN89958.1"/>
    </source>
</evidence>
<accession>A0A1E3HVF0</accession>
<dbReference type="EMBL" id="CP143789">
    <property type="protein sequence ID" value="WVN89958.1"/>
    <property type="molecule type" value="Genomic_DNA"/>
</dbReference>
<reference evidence="1" key="3">
    <citation type="submission" date="2024-01" db="EMBL/GenBank/DDBJ databases">
        <authorList>
            <person name="Coelho M.A."/>
            <person name="David-Palma M."/>
            <person name="Shea T."/>
            <person name="Sun S."/>
            <person name="Cuomo C.A."/>
            <person name="Heitman J."/>
        </authorList>
    </citation>
    <scope>NUCLEOTIDE SEQUENCE</scope>
    <source>
        <strain evidence="1">CBS 7841</strain>
    </source>
</reference>
<proteinExistence type="predicted"/>
<organism evidence="1 2">
    <name type="scientific">Cryptococcus depauperatus CBS 7841</name>
    <dbReference type="NCBI Taxonomy" id="1295531"/>
    <lineage>
        <taxon>Eukaryota</taxon>
        <taxon>Fungi</taxon>
        <taxon>Dikarya</taxon>
        <taxon>Basidiomycota</taxon>
        <taxon>Agaricomycotina</taxon>
        <taxon>Tremellomycetes</taxon>
        <taxon>Tremellales</taxon>
        <taxon>Cryptococcaceae</taxon>
        <taxon>Cryptococcus</taxon>
    </lineage>
</organism>
<gene>
    <name evidence="1" type="ORF">L203_105188</name>
</gene>